<protein>
    <submittedName>
        <fullName evidence="2">Alpha/beta hydrolase</fullName>
    </submittedName>
</protein>
<comment type="caution">
    <text evidence="2">The sequence shown here is derived from an EMBL/GenBank/DDBJ whole genome shotgun (WGS) entry which is preliminary data.</text>
</comment>
<name>A0AAE3JQ12_9FLAO</name>
<keyword evidence="2" id="KW-0378">Hydrolase</keyword>
<dbReference type="RefSeq" id="WP_317902754.1">
    <property type="nucleotide sequence ID" value="NZ_JAIRBC010000018.1"/>
</dbReference>
<dbReference type="PROSITE" id="PS51257">
    <property type="entry name" value="PROKAR_LIPOPROTEIN"/>
    <property type="match status" value="1"/>
</dbReference>
<dbReference type="InterPro" id="IPR049492">
    <property type="entry name" value="BD-FAE-like_dom"/>
</dbReference>
<dbReference type="InterPro" id="IPR029058">
    <property type="entry name" value="AB_hydrolase_fold"/>
</dbReference>
<accession>A0AAE3JQ12</accession>
<dbReference type="Pfam" id="PF20434">
    <property type="entry name" value="BD-FAE"/>
    <property type="match status" value="1"/>
</dbReference>
<dbReference type="GO" id="GO:0016787">
    <property type="term" value="F:hydrolase activity"/>
    <property type="evidence" value="ECO:0007669"/>
    <property type="project" value="UniProtKB-KW"/>
</dbReference>
<reference evidence="2" key="1">
    <citation type="submission" date="2023-02" db="EMBL/GenBank/DDBJ databases">
        <title>Genome of Flavobacteriaceae gen. nov. sp. strain F89.</title>
        <authorList>
            <person name="Wang Y."/>
        </authorList>
    </citation>
    <scope>NUCLEOTIDE SEQUENCE</scope>
    <source>
        <strain evidence="2">F89</strain>
    </source>
</reference>
<dbReference type="Gene3D" id="3.40.50.1820">
    <property type="entry name" value="alpha/beta hydrolase"/>
    <property type="match status" value="1"/>
</dbReference>
<gene>
    <name evidence="2" type="ORF">K8352_12695</name>
</gene>
<sequence length="344" mass="38852">MERKLLLIFIALLFLQSCNKNDNINGQEIENTNLEFSPSPIALNGIDAKFSKDISYGPYPENTFDIFIPNSIGPTPLVIYIHGGGFLGGEKENPYSVMWNGSWDFPSEIRTLLTNNIAFASINYRLLAFDGDKDGVLKPLNDSKRCLQYIRSISNALNIHKNNIVLCGSSAGGGTSEWLAFSDDMADPSDPDPVFQQSTRVKGIAVKATQASYDLERYETDIFTPYNFTWDEYFLEDPDMIPRFNSFYGMDSLNEFSSDRVNSYRQKVDMLAMMSTDDPEFWVSNPQTPVVKPTKANILNHHSFHARTLKEWGDSIGIPNVVSYGDYHDPSGESFVDFMIRKTQ</sequence>
<feature type="domain" description="BD-FAE-like" evidence="1">
    <location>
        <begin position="65"/>
        <end position="208"/>
    </location>
</feature>
<dbReference type="Proteomes" id="UP001200642">
    <property type="component" value="Unassembled WGS sequence"/>
</dbReference>
<dbReference type="SUPFAM" id="SSF53474">
    <property type="entry name" value="alpha/beta-Hydrolases"/>
    <property type="match status" value="1"/>
</dbReference>
<evidence type="ECO:0000313" key="2">
    <source>
        <dbReference type="EMBL" id="MCG2461611.1"/>
    </source>
</evidence>
<organism evidence="2 3">
    <name type="scientific">Cerina litoralis</name>
    <dbReference type="NCBI Taxonomy" id="2874477"/>
    <lineage>
        <taxon>Bacteria</taxon>
        <taxon>Pseudomonadati</taxon>
        <taxon>Bacteroidota</taxon>
        <taxon>Flavobacteriia</taxon>
        <taxon>Flavobacteriales</taxon>
        <taxon>Flavobacteriaceae</taxon>
        <taxon>Cerina</taxon>
    </lineage>
</organism>
<dbReference type="AlphaFoldDB" id="A0AAE3JQ12"/>
<evidence type="ECO:0000313" key="3">
    <source>
        <dbReference type="Proteomes" id="UP001200642"/>
    </source>
</evidence>
<evidence type="ECO:0000259" key="1">
    <source>
        <dbReference type="Pfam" id="PF20434"/>
    </source>
</evidence>
<keyword evidence="3" id="KW-1185">Reference proteome</keyword>
<proteinExistence type="predicted"/>
<dbReference type="EMBL" id="JAIRBC010000018">
    <property type="protein sequence ID" value="MCG2461611.1"/>
    <property type="molecule type" value="Genomic_DNA"/>
</dbReference>